<evidence type="ECO:0000256" key="2">
    <source>
        <dbReference type="SAM" id="MobiDB-lite"/>
    </source>
</evidence>
<evidence type="ECO:0000313" key="3">
    <source>
        <dbReference type="EMBL" id="GAT44775.1"/>
    </source>
</evidence>
<feature type="region of interest" description="Disordered" evidence="2">
    <location>
        <begin position="15"/>
        <end position="36"/>
    </location>
</feature>
<feature type="coiled-coil region" evidence="1">
    <location>
        <begin position="1275"/>
        <end position="1336"/>
    </location>
</feature>
<dbReference type="Proteomes" id="UP000815677">
    <property type="component" value="Unassembled WGS sequence"/>
</dbReference>
<evidence type="ECO:0000313" key="4">
    <source>
        <dbReference type="Proteomes" id="UP000815677"/>
    </source>
</evidence>
<organism evidence="3 4">
    <name type="scientific">Mycena chlorophos</name>
    <name type="common">Agaric fungus</name>
    <name type="synonym">Agaricus chlorophos</name>
    <dbReference type="NCBI Taxonomy" id="658473"/>
    <lineage>
        <taxon>Eukaryota</taxon>
        <taxon>Fungi</taxon>
        <taxon>Dikarya</taxon>
        <taxon>Basidiomycota</taxon>
        <taxon>Agaricomycotina</taxon>
        <taxon>Agaricomycetes</taxon>
        <taxon>Agaricomycetidae</taxon>
        <taxon>Agaricales</taxon>
        <taxon>Marasmiineae</taxon>
        <taxon>Mycenaceae</taxon>
        <taxon>Mycena</taxon>
    </lineage>
</organism>
<keyword evidence="1" id="KW-0175">Coiled coil</keyword>
<gene>
    <name evidence="3" type="ORF">MCHLO_02385</name>
</gene>
<dbReference type="EMBL" id="DF840172">
    <property type="protein sequence ID" value="GAT44775.1"/>
    <property type="molecule type" value="Genomic_DNA"/>
</dbReference>
<feature type="compositionally biased region" description="Basic and acidic residues" evidence="2">
    <location>
        <begin position="486"/>
        <end position="502"/>
    </location>
</feature>
<proteinExistence type="predicted"/>
<evidence type="ECO:0000256" key="1">
    <source>
        <dbReference type="SAM" id="Coils"/>
    </source>
</evidence>
<sequence length="1336" mass="149662">MSLPRLLKKLSFKSLKKAKRTESSDDGPKTAASEVSLEDVVARLPVNGSSAHVVTGDAPPVPPLPPPKVQVAIPQDPLSVVLRPGWKTANTDPTTSKADKMLSRVENGIQGAMAMEAQGASALTTVETELTAAGVWEKIENGIHSLGEGMPVLMNALDEVAKLHPYFSTLTDTKIDSSLVVAVMTFKAVWALIQTRHENDQKVLALHAEMKDMMGVLIQLKSVEDVDAIAPDGTTIKGRMQVTAEAATENIKSCANACNAYGKKRTVAKILQGPIWEGRLAAFSGEFTKRRGEFAFALTIHTTLGVDLAVRGIGSLTDSNHVIEAKIDIMLKLFAQMASPEQKELSKLVGDHKGTPSDDVLKRLNEEENKLLGAQGNSKDVQSVTKDKQLADLKAELNTTADAAIAANMEVFNGKFEIQLRQIVEEMDRALYRQGDRIIGALEGPHKQIKDPNFHAVWQEMGLRSSSVKVRHFVRVLRDHFQEEYKHRRTRPTNDKKARGSLDSEPSQSKVEVPPIPKEDEWALDFISLVWVQSISEALDEDGDGFVKVSEINTFTAMRPRDWSVARWIAYWSIGHHQNMLGYAEKINEILTKMFAIRPHILPANQQVANSYLEDVYGGVYSVVSCLEKRIINKRIQAKFESYVTQEEERIRRNLESVKYDVDDSETLTLVAGEGRIERTVFPLLYLLLKRHFEIFRVGQTHTLDTRELRDAADTLRWVFDSLATRVRALQTPFQQQKLDLAQHFKSFSFGLYAAINNPDFLWADKMIQEREFPDYDYEERVEEPLPALDQILNYAVDEERLDFAAYAPLGPLPCFDASVVLHEATGLFSTRWNGFLYSALDALFPALGMLSITFKPTALDGAVQGFTACERANSHEYHIAGECCLADDPSTMIVTFRRSFPAESHYRTQYFHAIWAIGSNTLMGTLGFDEDVAAYHNAFMFKQIDPQDACFMPAPIEIKPVEATDSGRKSRARALVMFAFHAALLRVRRDGWFWSYFRERRDHRKRFIELYIRSGQGRTAFGKRLSVDEAEELNKMKKTLTNLDSRFYHSLAEAQLAATVYHSSGCDSCGGIIGGARVSCLVCRMKGTWSSVDFDDSAECIAASVTRDDMQKPHLPHHDLIKLRRVLHIRDFGKTFHRAKDALAHARDLMKDTVTSVSGDVASAQSALQTPAVSKRLSALPAKPVVTTLSVPPRRPRSAIAAATTNQTAAEANASKGPRCANCTKSLSLAVPSWYCVQCKEDTFICWECDAKGEMGIAQLLLKRKEHNFHAHDLVRVREKVEEKELTMEERLEEAVKTAVELRMEKLEKTVDERLEKVDQKLERVETLLQQLLAR</sequence>
<reference evidence="3" key="1">
    <citation type="submission" date="2014-09" db="EMBL/GenBank/DDBJ databases">
        <title>Genome sequence of the luminous mushroom Mycena chlorophos for searching fungal bioluminescence genes.</title>
        <authorList>
            <person name="Tanaka Y."/>
            <person name="Kasuga D."/>
            <person name="Oba Y."/>
            <person name="Hase S."/>
            <person name="Sato K."/>
            <person name="Oba Y."/>
            <person name="Sakakibara Y."/>
        </authorList>
    </citation>
    <scope>NUCLEOTIDE SEQUENCE</scope>
</reference>
<keyword evidence="4" id="KW-1185">Reference proteome</keyword>
<accession>A0ABQ0L1K7</accession>
<evidence type="ECO:0008006" key="5">
    <source>
        <dbReference type="Google" id="ProtNLM"/>
    </source>
</evidence>
<protein>
    <recommendedName>
        <fullName evidence="5">EF-hand domain-containing protein</fullName>
    </recommendedName>
</protein>
<name>A0ABQ0L1K7_MYCCL</name>
<feature type="region of interest" description="Disordered" evidence="2">
    <location>
        <begin position="486"/>
        <end position="513"/>
    </location>
</feature>